<sequence length="50" mass="5256">MPKRFLTAIACSVAALAAAVLLTASAQRTTAPEVRADSSSQVTTFSWGWD</sequence>
<dbReference type="AlphaFoldDB" id="A0AB39SAU4"/>
<name>A0AB39SAU4_9ACTN</name>
<gene>
    <name evidence="2" type="ORF">AB5J50_27270</name>
</gene>
<evidence type="ECO:0008006" key="3">
    <source>
        <dbReference type="Google" id="ProtNLM"/>
    </source>
</evidence>
<proteinExistence type="predicted"/>
<dbReference type="EMBL" id="CP163440">
    <property type="protein sequence ID" value="XDQ64216.1"/>
    <property type="molecule type" value="Genomic_DNA"/>
</dbReference>
<keyword evidence="1" id="KW-0732">Signal</keyword>
<evidence type="ECO:0000256" key="1">
    <source>
        <dbReference type="SAM" id="SignalP"/>
    </source>
</evidence>
<feature type="signal peptide" evidence="1">
    <location>
        <begin position="1"/>
        <end position="26"/>
    </location>
</feature>
<reference evidence="2" key="1">
    <citation type="submission" date="2024-07" db="EMBL/GenBank/DDBJ databases">
        <authorList>
            <person name="Yu S.T."/>
        </authorList>
    </citation>
    <scope>NUCLEOTIDE SEQUENCE</scope>
    <source>
        <strain evidence="2">R35</strain>
    </source>
</reference>
<protein>
    <recommendedName>
        <fullName evidence="3">Chitinase</fullName>
    </recommendedName>
</protein>
<organism evidence="2">
    <name type="scientific">Streptomyces sp. R35</name>
    <dbReference type="NCBI Taxonomy" id="3238630"/>
    <lineage>
        <taxon>Bacteria</taxon>
        <taxon>Bacillati</taxon>
        <taxon>Actinomycetota</taxon>
        <taxon>Actinomycetes</taxon>
        <taxon>Kitasatosporales</taxon>
        <taxon>Streptomycetaceae</taxon>
        <taxon>Streptomyces</taxon>
    </lineage>
</organism>
<evidence type="ECO:0000313" key="2">
    <source>
        <dbReference type="EMBL" id="XDQ64216.1"/>
    </source>
</evidence>
<dbReference type="RefSeq" id="WP_369260897.1">
    <property type="nucleotide sequence ID" value="NZ_CP163440.1"/>
</dbReference>
<feature type="chain" id="PRO_5044210799" description="Chitinase" evidence="1">
    <location>
        <begin position="27"/>
        <end position="50"/>
    </location>
</feature>
<accession>A0AB39SAU4</accession>